<dbReference type="CDD" id="cd16657">
    <property type="entry name" value="RING-Ubox_UBE4A"/>
    <property type="match status" value="1"/>
</dbReference>
<dbReference type="OrthoDB" id="20295at2759"/>
<reference evidence="13" key="1">
    <citation type="journal article" date="2020" name="Fungal Divers.">
        <title>Resolving the Mortierellaceae phylogeny through synthesis of multi-gene phylogenetics and phylogenomics.</title>
        <authorList>
            <person name="Vandepol N."/>
            <person name="Liber J."/>
            <person name="Desiro A."/>
            <person name="Na H."/>
            <person name="Kennedy M."/>
            <person name="Barry K."/>
            <person name="Grigoriev I.V."/>
            <person name="Miller A.N."/>
            <person name="O'Donnell K."/>
            <person name="Stajich J.E."/>
            <person name="Bonito G."/>
        </authorList>
    </citation>
    <scope>NUCLEOTIDE SEQUENCE</scope>
    <source>
        <strain evidence="13">BC1065</strain>
    </source>
</reference>
<dbReference type="GO" id="GO:0005737">
    <property type="term" value="C:cytoplasm"/>
    <property type="evidence" value="ECO:0007669"/>
    <property type="project" value="UniProtKB-SubCell"/>
</dbReference>
<dbReference type="GO" id="GO:0006511">
    <property type="term" value="P:ubiquitin-dependent protein catabolic process"/>
    <property type="evidence" value="ECO:0007669"/>
    <property type="project" value="InterPro"/>
</dbReference>
<name>A0A9P6QFJ2_9FUNG</name>
<evidence type="ECO:0000256" key="10">
    <source>
        <dbReference type="ARBA" id="ARBA00023242"/>
    </source>
</evidence>
<organism evidence="13 14">
    <name type="scientific">Actinomortierella ambigua</name>
    <dbReference type="NCBI Taxonomy" id="1343610"/>
    <lineage>
        <taxon>Eukaryota</taxon>
        <taxon>Fungi</taxon>
        <taxon>Fungi incertae sedis</taxon>
        <taxon>Mucoromycota</taxon>
        <taxon>Mortierellomycotina</taxon>
        <taxon>Mortierellomycetes</taxon>
        <taxon>Mortierellales</taxon>
        <taxon>Mortierellaceae</taxon>
        <taxon>Actinomortierella</taxon>
    </lineage>
</organism>
<comment type="subcellular location">
    <subcellularLocation>
        <location evidence="3">Cytoplasm</location>
    </subcellularLocation>
    <subcellularLocation>
        <location evidence="2">Nucleus</location>
    </subcellularLocation>
</comment>
<evidence type="ECO:0000256" key="8">
    <source>
        <dbReference type="ARBA" id="ARBA00022679"/>
    </source>
</evidence>
<feature type="compositionally biased region" description="Low complexity" evidence="11">
    <location>
        <begin position="24"/>
        <end position="40"/>
    </location>
</feature>
<sequence>MHTALSHWQIRLKRLQRLQGLENSGQQGSPSDGASASSSPTPKPPTEPSPASPSTVAAAAVAAAATATSSSKPIQSPKAPTPAVTTPPTKAASPATPKQPALTFEAWQNEALSRVLLVSLNPNAAPPLLYLASLADELKDENEPLLISQASLDRVLVARMSIDPNDISSAAELERGQLKLTLFDYLLDCWKRLETVKQQTSRARALPPNVIEERVRSLNASKDLLVSYAGLVLQMPEMFPQISSGVQLGPSQLAARLIHDPEAAEGVPIEFVRDIASRFQEDGLENILGPVVSYLAALARKTTILKDWRTPLRALQGLVEVPGVSAVLPRAPGWNPANATPRQIEIVSALGPFFRISAFVFDEPSVADLFGSGLKRNRNEIGTAFASIRGAMRNIHASLFQVVNSIVRGSPAAREALLNYFASVARKNEGRAKMQVDKATVSGDGFILNISEVLLKLCDPFMDASYSKVDKISTDYFKSTASKVDITKETRIAANKEVVDEYMKNAISTPGNFISDAFFLTLAYHHIGISRICVDYKRFSRDFQDMTDQYERLKEQENAGQLSPENALLVKRYEHQLDKMTTYRLAMEAQVLDPVVLSHSFQFYNLVMVWLLRLVDPNHTYPRTKINLPLPAKPVNDFAILPEYIIEDIVEFFMFTMRWAPETFEVSSLDELITFSMVFLITPGYIKNPHLKAKLVEILFYMTLPYRGIRGNYLLGMKLNSHPMALQHLVPAIMNFYVECENTGRSSQFYDKFNIRYNISQILKFVWTNAAHRDMVRAESKRQESFVRFVNLLMNDTTYLLDEGLTKLGEIREVELEMDQTEAWQAQTPQHRQEREGVLRTAQRQASSYIALGNETVNMLSYLTAEIKEPFLSPEIVDRLASMLDFNLVILVGNKMNTLKVKNPEQYQFQPKVLLSEIIDVFLHLANFPVFVQAMARDDRSYRSEIFSKAASILQSRGLKSVDEIHALERLVNAVEEVRRQGAEDDEELGDIPDEYLDPLLYTLMDDPVILPNSKISIDRSTIKSHLLSDSHDPFNRSPLKIDEVIDNVELRNEIQAWKASQRAKRRRQDDGAAPTEASHHAVDDVEMQ</sequence>
<keyword evidence="14" id="KW-1185">Reference proteome</keyword>
<dbReference type="PANTHER" id="PTHR13931:SF2">
    <property type="entry name" value="UBIQUITIN CONJUGATION FACTOR E4 B"/>
    <property type="match status" value="1"/>
</dbReference>
<comment type="pathway">
    <text evidence="4">Protein modification; protein ubiquitination.</text>
</comment>
<dbReference type="Pfam" id="PF10408">
    <property type="entry name" value="Ufd2P_core"/>
    <property type="match status" value="1"/>
</dbReference>
<dbReference type="Gene3D" id="3.30.40.10">
    <property type="entry name" value="Zinc/RING finger domain, C3HC4 (zinc finger)"/>
    <property type="match status" value="1"/>
</dbReference>
<dbReference type="InterPro" id="IPR013083">
    <property type="entry name" value="Znf_RING/FYVE/PHD"/>
</dbReference>
<accession>A0A9P6QFJ2</accession>
<feature type="compositionally biased region" description="Low complexity" evidence="11">
    <location>
        <begin position="52"/>
        <end position="98"/>
    </location>
</feature>
<evidence type="ECO:0000256" key="6">
    <source>
        <dbReference type="ARBA" id="ARBA00012483"/>
    </source>
</evidence>
<gene>
    <name evidence="13" type="ORF">DFQ27_000804</name>
</gene>
<keyword evidence="8" id="KW-0808">Transferase</keyword>
<dbReference type="EMBL" id="JAAAJB010000122">
    <property type="protein sequence ID" value="KAG0265129.1"/>
    <property type="molecule type" value="Genomic_DNA"/>
</dbReference>
<dbReference type="FunFam" id="3.30.40.10:FF:000055">
    <property type="entry name" value="Ubiquitin conjugation factor e4 a"/>
    <property type="match status" value="1"/>
</dbReference>
<dbReference type="SUPFAM" id="SSF57850">
    <property type="entry name" value="RING/U-box"/>
    <property type="match status" value="1"/>
</dbReference>
<dbReference type="PANTHER" id="PTHR13931">
    <property type="entry name" value="UBIQUITINATION FACTOR E4"/>
    <property type="match status" value="1"/>
</dbReference>
<dbReference type="Proteomes" id="UP000807716">
    <property type="component" value="Unassembled WGS sequence"/>
</dbReference>
<evidence type="ECO:0000259" key="12">
    <source>
        <dbReference type="PROSITE" id="PS51698"/>
    </source>
</evidence>
<dbReference type="GO" id="GO:0005634">
    <property type="term" value="C:nucleus"/>
    <property type="evidence" value="ECO:0007669"/>
    <property type="project" value="UniProtKB-SubCell"/>
</dbReference>
<dbReference type="GO" id="GO:0000151">
    <property type="term" value="C:ubiquitin ligase complex"/>
    <property type="evidence" value="ECO:0007669"/>
    <property type="project" value="InterPro"/>
</dbReference>
<evidence type="ECO:0000256" key="9">
    <source>
        <dbReference type="ARBA" id="ARBA00022786"/>
    </source>
</evidence>
<evidence type="ECO:0000256" key="1">
    <source>
        <dbReference type="ARBA" id="ARBA00000900"/>
    </source>
</evidence>
<evidence type="ECO:0000313" key="13">
    <source>
        <dbReference type="EMBL" id="KAG0265129.1"/>
    </source>
</evidence>
<dbReference type="GO" id="GO:0034450">
    <property type="term" value="F:ubiquitin-ubiquitin ligase activity"/>
    <property type="evidence" value="ECO:0007669"/>
    <property type="project" value="InterPro"/>
</dbReference>
<evidence type="ECO:0000256" key="7">
    <source>
        <dbReference type="ARBA" id="ARBA00022490"/>
    </source>
</evidence>
<keyword evidence="7" id="KW-0963">Cytoplasm</keyword>
<feature type="region of interest" description="Disordered" evidence="11">
    <location>
        <begin position="1059"/>
        <end position="1089"/>
    </location>
</feature>
<dbReference type="AlphaFoldDB" id="A0A9P6QFJ2"/>
<comment type="catalytic activity">
    <reaction evidence="1">
        <text>S-ubiquitinyl-[E2 ubiquitin-conjugating enzyme]-L-cysteine + [acceptor protein]-L-lysine = [E2 ubiquitin-conjugating enzyme]-L-cysteine + N(6)-ubiquitinyl-[acceptor protein]-L-lysine.</text>
        <dbReference type="EC" id="2.3.2.27"/>
    </reaction>
</comment>
<keyword evidence="10" id="KW-0539">Nucleus</keyword>
<evidence type="ECO:0000256" key="3">
    <source>
        <dbReference type="ARBA" id="ARBA00004496"/>
    </source>
</evidence>
<feature type="compositionally biased region" description="Pro residues" evidence="11">
    <location>
        <begin position="41"/>
        <end position="51"/>
    </location>
</feature>
<dbReference type="InterPro" id="IPR045132">
    <property type="entry name" value="UBE4"/>
</dbReference>
<dbReference type="PROSITE" id="PS51698">
    <property type="entry name" value="U_BOX"/>
    <property type="match status" value="1"/>
</dbReference>
<feature type="region of interest" description="Disordered" evidence="11">
    <location>
        <begin position="17"/>
        <end position="98"/>
    </location>
</feature>
<evidence type="ECO:0000313" key="14">
    <source>
        <dbReference type="Proteomes" id="UP000807716"/>
    </source>
</evidence>
<dbReference type="InterPro" id="IPR003613">
    <property type="entry name" value="Ubox_domain"/>
</dbReference>
<evidence type="ECO:0000256" key="11">
    <source>
        <dbReference type="SAM" id="MobiDB-lite"/>
    </source>
</evidence>
<dbReference type="SMART" id="SM00504">
    <property type="entry name" value="Ubox"/>
    <property type="match status" value="1"/>
</dbReference>
<dbReference type="InterPro" id="IPR019474">
    <property type="entry name" value="Ub_conjug_fac_E4_core"/>
</dbReference>
<dbReference type="EC" id="2.3.2.27" evidence="6"/>
<evidence type="ECO:0000256" key="4">
    <source>
        <dbReference type="ARBA" id="ARBA00004906"/>
    </source>
</evidence>
<proteinExistence type="inferred from homology"/>
<feature type="domain" description="U-box" evidence="12">
    <location>
        <begin position="991"/>
        <end position="1065"/>
    </location>
</feature>
<evidence type="ECO:0000256" key="5">
    <source>
        <dbReference type="ARBA" id="ARBA00007434"/>
    </source>
</evidence>
<keyword evidence="9" id="KW-0833">Ubl conjugation pathway</keyword>
<dbReference type="Pfam" id="PF04564">
    <property type="entry name" value="U-box"/>
    <property type="match status" value="1"/>
</dbReference>
<evidence type="ECO:0000256" key="2">
    <source>
        <dbReference type="ARBA" id="ARBA00004123"/>
    </source>
</evidence>
<dbReference type="GO" id="GO:0000209">
    <property type="term" value="P:protein polyubiquitination"/>
    <property type="evidence" value="ECO:0007669"/>
    <property type="project" value="TreeGrafter"/>
</dbReference>
<protein>
    <recommendedName>
        <fullName evidence="6">RING-type E3 ubiquitin transferase</fullName>
        <ecNumber evidence="6">2.3.2.27</ecNumber>
    </recommendedName>
</protein>
<comment type="similarity">
    <text evidence="5">Belongs to the ubiquitin conjugation factor E4 family.</text>
</comment>
<dbReference type="GO" id="GO:0036503">
    <property type="term" value="P:ERAD pathway"/>
    <property type="evidence" value="ECO:0007669"/>
    <property type="project" value="InterPro"/>
</dbReference>
<feature type="compositionally biased region" description="Basic and acidic residues" evidence="11">
    <location>
        <begin position="1078"/>
        <end position="1089"/>
    </location>
</feature>
<comment type="caution">
    <text evidence="13">The sequence shown here is derived from an EMBL/GenBank/DDBJ whole genome shotgun (WGS) entry which is preliminary data.</text>
</comment>